<comment type="caution">
    <text evidence="2">The sequence shown here is derived from an EMBL/GenBank/DDBJ whole genome shotgun (WGS) entry which is preliminary data.</text>
</comment>
<dbReference type="PANTHER" id="PTHR34674:SF1">
    <property type="entry name" value="PHOSPHATIDYLCHOLINE:DIACYLGLYCEROL CHOLINEPHOSPHOTRANSFERASE 1-RELATED"/>
    <property type="match status" value="1"/>
</dbReference>
<evidence type="ECO:0000313" key="3">
    <source>
        <dbReference type="Proteomes" id="UP000289340"/>
    </source>
</evidence>
<feature type="domain" description="AtPDCT1/2 transmembrane" evidence="1">
    <location>
        <begin position="17"/>
        <end position="48"/>
    </location>
</feature>
<dbReference type="Pfam" id="PF24788">
    <property type="entry name" value="AtPDCT1_2"/>
    <property type="match status" value="1"/>
</dbReference>
<dbReference type="EMBL" id="QZWG01000010">
    <property type="protein sequence ID" value="RZB89099.1"/>
    <property type="molecule type" value="Genomic_DNA"/>
</dbReference>
<evidence type="ECO:0000259" key="1">
    <source>
        <dbReference type="Pfam" id="PF24788"/>
    </source>
</evidence>
<proteinExistence type="predicted"/>
<name>A0A445ISQ8_GLYSO</name>
<dbReference type="InterPro" id="IPR056361">
    <property type="entry name" value="AtPDCT1_2_TM_dom"/>
</dbReference>
<keyword evidence="2" id="KW-0808">Transferase</keyword>
<accession>A0A445ISQ8</accession>
<evidence type="ECO:0000313" key="2">
    <source>
        <dbReference type="EMBL" id="RZB89099.1"/>
    </source>
</evidence>
<dbReference type="GO" id="GO:0004142">
    <property type="term" value="F:diacylglycerol cholinephosphotransferase activity"/>
    <property type="evidence" value="ECO:0007669"/>
    <property type="project" value="TreeGrafter"/>
</dbReference>
<protein>
    <submittedName>
        <fullName evidence="2">Phosphatidylcholine:diacylglycerol cholinephosphotransferase 2</fullName>
    </submittedName>
</protein>
<reference evidence="2 3" key="1">
    <citation type="submission" date="2018-09" db="EMBL/GenBank/DDBJ databases">
        <title>A high-quality reference genome of wild soybean provides a powerful tool to mine soybean genomes.</title>
        <authorList>
            <person name="Xie M."/>
            <person name="Chung C.Y.L."/>
            <person name="Li M.-W."/>
            <person name="Wong F.-L."/>
            <person name="Chan T.-F."/>
            <person name="Lam H.-M."/>
        </authorList>
    </citation>
    <scope>NUCLEOTIDE SEQUENCE [LARGE SCALE GENOMIC DNA]</scope>
    <source>
        <strain evidence="3">cv. W05</strain>
        <tissue evidence="2">Hypocotyl of etiolated seedlings</tissue>
    </source>
</reference>
<gene>
    <name evidence="2" type="ORF">D0Y65_028117</name>
</gene>
<dbReference type="Proteomes" id="UP000289340">
    <property type="component" value="Chromosome 10"/>
</dbReference>
<keyword evidence="3" id="KW-1185">Reference proteome</keyword>
<dbReference type="PANTHER" id="PTHR34674">
    <property type="entry name" value="PHOSPHATIDYLCHOLINE:DIACYLGLYCEROL CHOLINEPHOSPHOTRANSFERASE 1-RELATED"/>
    <property type="match status" value="1"/>
</dbReference>
<sequence>MVVENTFLMVPSSSPPFDLGFIATSSFHALLESSPNLNTLFAGLNTNLEYKTQGFSKSPNVLWFTRRPFCR</sequence>
<organism evidence="2 3">
    <name type="scientific">Glycine soja</name>
    <name type="common">Wild soybean</name>
    <dbReference type="NCBI Taxonomy" id="3848"/>
    <lineage>
        <taxon>Eukaryota</taxon>
        <taxon>Viridiplantae</taxon>
        <taxon>Streptophyta</taxon>
        <taxon>Embryophyta</taxon>
        <taxon>Tracheophyta</taxon>
        <taxon>Spermatophyta</taxon>
        <taxon>Magnoliopsida</taxon>
        <taxon>eudicotyledons</taxon>
        <taxon>Gunneridae</taxon>
        <taxon>Pentapetalae</taxon>
        <taxon>rosids</taxon>
        <taxon>fabids</taxon>
        <taxon>Fabales</taxon>
        <taxon>Fabaceae</taxon>
        <taxon>Papilionoideae</taxon>
        <taxon>50 kb inversion clade</taxon>
        <taxon>NPAAA clade</taxon>
        <taxon>indigoferoid/millettioid clade</taxon>
        <taxon>Phaseoleae</taxon>
        <taxon>Glycine</taxon>
        <taxon>Glycine subgen. Soja</taxon>
    </lineage>
</organism>
<dbReference type="AlphaFoldDB" id="A0A445ISQ8"/>
<dbReference type="InterPro" id="IPR055311">
    <property type="entry name" value="PDCT1/2-like"/>
</dbReference>